<name>C9LWX7_SELS3</name>
<proteinExistence type="predicted"/>
<keyword evidence="1" id="KW-1133">Transmembrane helix</keyword>
<comment type="caution">
    <text evidence="2">The sequence shown here is derived from an EMBL/GenBank/DDBJ whole genome shotgun (WGS) entry which is preliminary data.</text>
</comment>
<evidence type="ECO:0000256" key="1">
    <source>
        <dbReference type="SAM" id="Phobius"/>
    </source>
</evidence>
<evidence type="ECO:0000313" key="2">
    <source>
        <dbReference type="EMBL" id="EEX76653.1"/>
    </source>
</evidence>
<dbReference type="Proteomes" id="UP000003505">
    <property type="component" value="Unassembled WGS sequence"/>
</dbReference>
<organism evidence="2 3">
    <name type="scientific">Selenomonas sputigena (strain ATCC 35185 / DSM 20758 / CCUG 44933 / VPI D19B-28)</name>
    <dbReference type="NCBI Taxonomy" id="546271"/>
    <lineage>
        <taxon>Bacteria</taxon>
        <taxon>Bacillati</taxon>
        <taxon>Bacillota</taxon>
        <taxon>Negativicutes</taxon>
        <taxon>Selenomonadales</taxon>
        <taxon>Selenomonadaceae</taxon>
        <taxon>Selenomonas</taxon>
    </lineage>
</organism>
<feature type="transmembrane region" description="Helical" evidence="1">
    <location>
        <begin position="21"/>
        <end position="43"/>
    </location>
</feature>
<sequence>MYRLTKDFLSINKTVNMANSVFIHLVLLALLVYMTHYFMASFYPHVL</sequence>
<protein>
    <submittedName>
        <fullName evidence="2">Uncharacterized protein</fullName>
    </submittedName>
</protein>
<gene>
    <name evidence="2" type="ORF">SELSPUOL_01983</name>
</gene>
<dbReference type="AlphaFoldDB" id="C9LWX7"/>
<reference evidence="2 3" key="1">
    <citation type="submission" date="2009-09" db="EMBL/GenBank/DDBJ databases">
        <authorList>
            <person name="Weinstock G."/>
            <person name="Sodergren E."/>
            <person name="Clifton S."/>
            <person name="Fulton L."/>
            <person name="Fulton B."/>
            <person name="Courtney L."/>
            <person name="Fronick C."/>
            <person name="Harrison M."/>
            <person name="Strong C."/>
            <person name="Farmer C."/>
            <person name="Delahaunty K."/>
            <person name="Markovic C."/>
            <person name="Hall O."/>
            <person name="Minx P."/>
            <person name="Tomlinson C."/>
            <person name="Mitreva M."/>
            <person name="Nelson J."/>
            <person name="Hou S."/>
            <person name="Wollam A."/>
            <person name="Pepin K.H."/>
            <person name="Johnson M."/>
            <person name="Bhonagiri V."/>
            <person name="Nash W.E."/>
            <person name="Warren W."/>
            <person name="Chinwalla A."/>
            <person name="Mardis E.R."/>
            <person name="Wilson R.K."/>
        </authorList>
    </citation>
    <scope>NUCLEOTIDE SEQUENCE [LARGE SCALE GENOMIC DNA]</scope>
    <source>
        <strain evidence="3">ATCC 35185 / DSM 20758 / VPI D19B-28</strain>
    </source>
</reference>
<dbReference type="EMBL" id="ACKP02000046">
    <property type="protein sequence ID" value="EEX76653.1"/>
    <property type="molecule type" value="Genomic_DNA"/>
</dbReference>
<keyword evidence="1" id="KW-0812">Transmembrane</keyword>
<keyword evidence="1" id="KW-0472">Membrane</keyword>
<accession>C9LWX7</accession>
<evidence type="ECO:0000313" key="3">
    <source>
        <dbReference type="Proteomes" id="UP000003505"/>
    </source>
</evidence>